<dbReference type="EMBL" id="QMFY01000021">
    <property type="protein sequence ID" value="RAV98165.1"/>
    <property type="molecule type" value="Genomic_DNA"/>
</dbReference>
<reference evidence="3 4" key="1">
    <citation type="submission" date="2018-06" db="EMBL/GenBank/DDBJ databases">
        <title>Chryseolinea flavus sp. nov., a member of the phylum Bacteroidetes isolated from soil.</title>
        <authorList>
            <person name="Li Y."/>
            <person name="Wang J."/>
        </authorList>
    </citation>
    <scope>NUCLEOTIDE SEQUENCE [LARGE SCALE GENOMIC DNA]</scope>
    <source>
        <strain evidence="3 4">SDU1-6</strain>
    </source>
</reference>
<proteinExistence type="predicted"/>
<comment type="caution">
    <text evidence="3">The sequence shown here is derived from an EMBL/GenBank/DDBJ whole genome shotgun (WGS) entry which is preliminary data.</text>
</comment>
<dbReference type="InterPro" id="IPR029058">
    <property type="entry name" value="AB_hydrolase_fold"/>
</dbReference>
<dbReference type="Proteomes" id="UP000251889">
    <property type="component" value="Unassembled WGS sequence"/>
</dbReference>
<evidence type="ECO:0000313" key="3">
    <source>
        <dbReference type="EMBL" id="RAV98165.1"/>
    </source>
</evidence>
<evidence type="ECO:0000259" key="2">
    <source>
        <dbReference type="Pfam" id="PF00561"/>
    </source>
</evidence>
<dbReference type="Gene3D" id="3.40.50.1820">
    <property type="entry name" value="alpha/beta hydrolase"/>
    <property type="match status" value="1"/>
</dbReference>
<keyword evidence="1" id="KW-0732">Signal</keyword>
<dbReference type="SUPFAM" id="SSF53474">
    <property type="entry name" value="alpha/beta-Hydrolases"/>
    <property type="match status" value="1"/>
</dbReference>
<dbReference type="InterPro" id="IPR050266">
    <property type="entry name" value="AB_hydrolase_sf"/>
</dbReference>
<feature type="chain" id="PRO_5016653387" description="AB hydrolase-1 domain-containing protein" evidence="1">
    <location>
        <begin position="22"/>
        <end position="286"/>
    </location>
</feature>
<gene>
    <name evidence="3" type="ORF">DQQ10_25195</name>
</gene>
<evidence type="ECO:0000313" key="4">
    <source>
        <dbReference type="Proteomes" id="UP000251889"/>
    </source>
</evidence>
<dbReference type="AlphaFoldDB" id="A0A364XV59"/>
<protein>
    <recommendedName>
        <fullName evidence="2">AB hydrolase-1 domain-containing protein</fullName>
    </recommendedName>
</protein>
<dbReference type="Pfam" id="PF00561">
    <property type="entry name" value="Abhydrolase_1"/>
    <property type="match status" value="1"/>
</dbReference>
<dbReference type="InterPro" id="IPR000073">
    <property type="entry name" value="AB_hydrolase_1"/>
</dbReference>
<dbReference type="OrthoDB" id="7172093at2"/>
<feature type="domain" description="AB hydrolase-1" evidence="2">
    <location>
        <begin position="35"/>
        <end position="225"/>
    </location>
</feature>
<accession>A0A364XV59</accession>
<keyword evidence="4" id="KW-1185">Reference proteome</keyword>
<dbReference type="PANTHER" id="PTHR43798">
    <property type="entry name" value="MONOACYLGLYCEROL LIPASE"/>
    <property type="match status" value="1"/>
</dbReference>
<sequence>MSRHIIAIIAFLFTTSQQVNAQTPATVAVTGKGKPVLFLPHIGCSPDMWNEVVSEISKTHECHVFSFAGFAKAQPLKENYTAQYLTYIAQYITDKKLKDVTLVGMNYGGFISLQLGTTLHVKKIVVIDTYPFLSQVLNPDVTLTEAAAYASQAKSSYLAPTDSAFHAVMYQTGKAMITNDSVNAKRYAEWNVQSDRKTIAEVLADQMKTDLRPALANIKIPVLIIGTWYFGKTYKKLPIEEGYRMHETFYKTLTNRTIKLTETAKDFMQWDEPQWFLNEVKHFLAK</sequence>
<organism evidence="3 4">
    <name type="scientific">Pseudochryseolinea flava</name>
    <dbReference type="NCBI Taxonomy" id="2059302"/>
    <lineage>
        <taxon>Bacteria</taxon>
        <taxon>Pseudomonadati</taxon>
        <taxon>Bacteroidota</taxon>
        <taxon>Cytophagia</taxon>
        <taxon>Cytophagales</taxon>
        <taxon>Fulvivirgaceae</taxon>
        <taxon>Pseudochryseolinea</taxon>
    </lineage>
</organism>
<feature type="signal peptide" evidence="1">
    <location>
        <begin position="1"/>
        <end position="21"/>
    </location>
</feature>
<evidence type="ECO:0000256" key="1">
    <source>
        <dbReference type="SAM" id="SignalP"/>
    </source>
</evidence>
<dbReference type="RefSeq" id="WP_112749711.1">
    <property type="nucleotide sequence ID" value="NZ_QMFY01000021.1"/>
</dbReference>
<name>A0A364XV59_9BACT</name>